<dbReference type="Pfam" id="PF00497">
    <property type="entry name" value="SBP_bac_3"/>
    <property type="match status" value="1"/>
</dbReference>
<dbReference type="Gene3D" id="3.40.190.10">
    <property type="entry name" value="Periplasmic binding protein-like II"/>
    <property type="match status" value="2"/>
</dbReference>
<evidence type="ECO:0000259" key="3">
    <source>
        <dbReference type="SMART" id="SM00062"/>
    </source>
</evidence>
<dbReference type="KEGG" id="cai:Caci_3769"/>
<evidence type="ECO:0000313" key="5">
    <source>
        <dbReference type="Proteomes" id="UP000000851"/>
    </source>
</evidence>
<gene>
    <name evidence="4" type="ordered locus">Caci_3769</name>
</gene>
<dbReference type="SMART" id="SM00062">
    <property type="entry name" value="PBPb"/>
    <property type="match status" value="1"/>
</dbReference>
<dbReference type="HOGENOM" id="CLU_019602_18_1_11"/>
<dbReference type="Proteomes" id="UP000000851">
    <property type="component" value="Chromosome"/>
</dbReference>
<keyword evidence="5" id="KW-1185">Reference proteome</keyword>
<feature type="signal peptide" evidence="2">
    <location>
        <begin position="1"/>
        <end position="31"/>
    </location>
</feature>
<dbReference type="SUPFAM" id="SSF53850">
    <property type="entry name" value="Periplasmic binding protein-like II"/>
    <property type="match status" value="1"/>
</dbReference>
<dbReference type="EMBL" id="CP001700">
    <property type="protein sequence ID" value="ACU72671.1"/>
    <property type="molecule type" value="Genomic_DNA"/>
</dbReference>
<dbReference type="PANTHER" id="PTHR35936">
    <property type="entry name" value="MEMBRANE-BOUND LYTIC MUREIN TRANSGLYCOSYLASE F"/>
    <property type="match status" value="1"/>
</dbReference>
<feature type="domain" description="Solute-binding protein family 3/N-terminal" evidence="3">
    <location>
        <begin position="79"/>
        <end position="309"/>
    </location>
</feature>
<dbReference type="PROSITE" id="PS51257">
    <property type="entry name" value="PROKAR_LIPOPROTEIN"/>
    <property type="match status" value="1"/>
</dbReference>
<evidence type="ECO:0000256" key="1">
    <source>
        <dbReference type="ARBA" id="ARBA00022729"/>
    </source>
</evidence>
<evidence type="ECO:0000256" key="2">
    <source>
        <dbReference type="SAM" id="SignalP"/>
    </source>
</evidence>
<sequence precursor="true">MTHVRASVRIVIALAAAVLALVTACSSSSKPAGGSPGAQTPVAAAVPSTALPGQDVLSAIQADPALKAELPAAVQSRGTLILGTTKTTGNSGLPHDGVDPTGKTVGLDIDLREAVARKLGVTWDVQYGTFQTVIPGVQNGKYDVGQDNFGVTTAREQVVDFATYLDDGQAFLGSKDVSATSISTLTDLCGLSVATSPGTTFQQILTDGAGKCAAAGKKPYQVQYFADTAPIFLGLANGKVDIYFGPTLSLKYDAQHIAGTKFLGQYSSTPVGFVTAKGAPTGKAISDAINALIASGDYAKIFTKWGVADTAVKASEVNPKPKL</sequence>
<dbReference type="RefSeq" id="WP_015792400.1">
    <property type="nucleotide sequence ID" value="NC_013131.1"/>
</dbReference>
<protein>
    <submittedName>
        <fullName evidence="4">Extracellular solute-binding protein family 3</fullName>
    </submittedName>
</protein>
<dbReference type="InParanoid" id="C7QD78"/>
<reference evidence="4 5" key="1">
    <citation type="journal article" date="2009" name="Stand. Genomic Sci.">
        <title>Complete genome sequence of Catenulispora acidiphila type strain (ID 139908).</title>
        <authorList>
            <person name="Copeland A."/>
            <person name="Lapidus A."/>
            <person name="Glavina Del Rio T."/>
            <person name="Nolan M."/>
            <person name="Lucas S."/>
            <person name="Chen F."/>
            <person name="Tice H."/>
            <person name="Cheng J.F."/>
            <person name="Bruce D."/>
            <person name="Goodwin L."/>
            <person name="Pitluck S."/>
            <person name="Mikhailova N."/>
            <person name="Pati A."/>
            <person name="Ivanova N."/>
            <person name="Mavromatis K."/>
            <person name="Chen A."/>
            <person name="Palaniappan K."/>
            <person name="Chain P."/>
            <person name="Land M."/>
            <person name="Hauser L."/>
            <person name="Chang Y.J."/>
            <person name="Jeffries C.D."/>
            <person name="Chertkov O."/>
            <person name="Brettin T."/>
            <person name="Detter J.C."/>
            <person name="Han C."/>
            <person name="Ali Z."/>
            <person name="Tindall B.J."/>
            <person name="Goker M."/>
            <person name="Bristow J."/>
            <person name="Eisen J.A."/>
            <person name="Markowitz V."/>
            <person name="Hugenholtz P."/>
            <person name="Kyrpides N.C."/>
            <person name="Klenk H.P."/>
        </authorList>
    </citation>
    <scope>NUCLEOTIDE SEQUENCE [LARGE SCALE GENOMIC DNA]</scope>
    <source>
        <strain evidence="5">DSM 44928 / JCM 14897 / NBRC 102108 / NRRL B-24433 / ID139908</strain>
    </source>
</reference>
<dbReference type="PANTHER" id="PTHR35936:SF17">
    <property type="entry name" value="ARGININE-BINDING EXTRACELLULAR PROTEIN ARTP"/>
    <property type="match status" value="1"/>
</dbReference>
<dbReference type="STRING" id="479433.Caci_3769"/>
<dbReference type="InterPro" id="IPR001638">
    <property type="entry name" value="Solute-binding_3/MltF_N"/>
</dbReference>
<organism evidence="4 5">
    <name type="scientific">Catenulispora acidiphila (strain DSM 44928 / JCM 14897 / NBRC 102108 / NRRL B-24433 / ID139908)</name>
    <dbReference type="NCBI Taxonomy" id="479433"/>
    <lineage>
        <taxon>Bacteria</taxon>
        <taxon>Bacillati</taxon>
        <taxon>Actinomycetota</taxon>
        <taxon>Actinomycetes</taxon>
        <taxon>Catenulisporales</taxon>
        <taxon>Catenulisporaceae</taxon>
        <taxon>Catenulispora</taxon>
    </lineage>
</organism>
<dbReference type="eggNOG" id="COG0834">
    <property type="taxonomic scope" value="Bacteria"/>
</dbReference>
<accession>C7QD78</accession>
<keyword evidence="1 2" id="KW-0732">Signal</keyword>
<proteinExistence type="predicted"/>
<name>C7QD78_CATAD</name>
<evidence type="ECO:0000313" key="4">
    <source>
        <dbReference type="EMBL" id="ACU72671.1"/>
    </source>
</evidence>
<feature type="chain" id="PRO_5039065749" evidence="2">
    <location>
        <begin position="32"/>
        <end position="323"/>
    </location>
</feature>
<dbReference type="AlphaFoldDB" id="C7QD78"/>